<sequence>MLASVIQPPCRLLDIGSGAGFPGIPLKIYYPDLHVTAVDAVTKKVMFLRQLCRSLALQHVECLSVRLEPDLRSSGALPYNCFDVIVSRAVGTIPMLLSLAAPLLSPAGYLLLQRGKEGSQEFEVHSSLFSEYGLQPVDIREIIFSFLTYPRYLLVLRNGREDAFHENKA</sequence>
<evidence type="ECO:0000256" key="2">
    <source>
        <dbReference type="ARBA" id="ARBA00022552"/>
    </source>
</evidence>
<keyword evidence="1" id="KW-0963">Cytoplasm</keyword>
<evidence type="ECO:0000313" key="6">
    <source>
        <dbReference type="EMBL" id="GAK58901.1"/>
    </source>
</evidence>
<keyword evidence="3 6" id="KW-0489">Methyltransferase</keyword>
<dbReference type="HOGENOM" id="CLU_065341_0_1_0"/>
<keyword evidence="4 6" id="KW-0808">Transferase</keyword>
<dbReference type="Proteomes" id="UP000030661">
    <property type="component" value="Unassembled WGS sequence"/>
</dbReference>
<organism evidence="6">
    <name type="scientific">Vecturithrix granuli</name>
    <dbReference type="NCBI Taxonomy" id="1499967"/>
    <lineage>
        <taxon>Bacteria</taxon>
        <taxon>Candidatus Moduliflexota</taxon>
        <taxon>Candidatus Vecturitrichia</taxon>
        <taxon>Candidatus Vecturitrichales</taxon>
        <taxon>Candidatus Vecturitrichaceae</taxon>
        <taxon>Candidatus Vecturithrix</taxon>
    </lineage>
</organism>
<name>A0A081C2U6_VECG1</name>
<keyword evidence="7" id="KW-1185">Reference proteome</keyword>
<dbReference type="AlphaFoldDB" id="A0A081C2U6"/>
<accession>A0A081C2U6</accession>
<evidence type="ECO:0000256" key="4">
    <source>
        <dbReference type="ARBA" id="ARBA00022679"/>
    </source>
</evidence>
<dbReference type="InterPro" id="IPR029063">
    <property type="entry name" value="SAM-dependent_MTases_sf"/>
</dbReference>
<dbReference type="InterPro" id="IPR003682">
    <property type="entry name" value="rRNA_ssu_MeTfrase_G"/>
</dbReference>
<dbReference type="Gene3D" id="3.40.50.150">
    <property type="entry name" value="Vaccinia Virus protein VP39"/>
    <property type="match status" value="1"/>
</dbReference>
<protein>
    <submittedName>
        <fullName evidence="6">Ribosomal RNA small subunit methyltransferase G</fullName>
    </submittedName>
</protein>
<dbReference type="eggNOG" id="COG0357">
    <property type="taxonomic scope" value="Bacteria"/>
</dbReference>
<dbReference type="GO" id="GO:0070043">
    <property type="term" value="F:rRNA (guanine-N7-)-methyltransferase activity"/>
    <property type="evidence" value="ECO:0007669"/>
    <property type="project" value="TreeGrafter"/>
</dbReference>
<dbReference type="Pfam" id="PF02527">
    <property type="entry name" value="GidB"/>
    <property type="match status" value="1"/>
</dbReference>
<dbReference type="EMBL" id="DF820468">
    <property type="protein sequence ID" value="GAK58901.1"/>
    <property type="molecule type" value="Genomic_DNA"/>
</dbReference>
<reference evidence="6" key="1">
    <citation type="journal article" date="2015" name="PeerJ">
        <title>First genomic representation of candidate bacterial phylum KSB3 points to enhanced environmental sensing as a trigger of wastewater bulking.</title>
        <authorList>
            <person name="Sekiguchi Y."/>
            <person name="Ohashi A."/>
            <person name="Parks D.H."/>
            <person name="Yamauchi T."/>
            <person name="Tyson G.W."/>
            <person name="Hugenholtz P."/>
        </authorList>
    </citation>
    <scope>NUCLEOTIDE SEQUENCE [LARGE SCALE GENOMIC DNA]</scope>
</reference>
<gene>
    <name evidence="6" type="ORF">U27_05876</name>
</gene>
<evidence type="ECO:0000256" key="1">
    <source>
        <dbReference type="ARBA" id="ARBA00022490"/>
    </source>
</evidence>
<evidence type="ECO:0000256" key="3">
    <source>
        <dbReference type="ARBA" id="ARBA00022603"/>
    </source>
</evidence>
<dbReference type="SUPFAM" id="SSF53335">
    <property type="entry name" value="S-adenosyl-L-methionine-dependent methyltransferases"/>
    <property type="match status" value="1"/>
</dbReference>
<dbReference type="NCBIfam" id="TIGR00138">
    <property type="entry name" value="rsmG_gidB"/>
    <property type="match status" value="1"/>
</dbReference>
<dbReference type="PANTHER" id="PTHR31760">
    <property type="entry name" value="S-ADENOSYL-L-METHIONINE-DEPENDENT METHYLTRANSFERASES SUPERFAMILY PROTEIN"/>
    <property type="match status" value="1"/>
</dbReference>
<dbReference type="STRING" id="1499967.U27_05876"/>
<proteinExistence type="predicted"/>
<keyword evidence="5" id="KW-0949">S-adenosyl-L-methionine</keyword>
<dbReference type="GO" id="GO:0005829">
    <property type="term" value="C:cytosol"/>
    <property type="evidence" value="ECO:0007669"/>
    <property type="project" value="TreeGrafter"/>
</dbReference>
<evidence type="ECO:0000256" key="5">
    <source>
        <dbReference type="ARBA" id="ARBA00022691"/>
    </source>
</evidence>
<dbReference type="PANTHER" id="PTHR31760:SF0">
    <property type="entry name" value="S-ADENOSYL-L-METHIONINE-DEPENDENT METHYLTRANSFERASES SUPERFAMILY PROTEIN"/>
    <property type="match status" value="1"/>
</dbReference>
<evidence type="ECO:0000313" key="7">
    <source>
        <dbReference type="Proteomes" id="UP000030661"/>
    </source>
</evidence>
<keyword evidence="2" id="KW-0698">rRNA processing</keyword>